<dbReference type="Proteomes" id="UP000623967">
    <property type="component" value="Unassembled WGS sequence"/>
</dbReference>
<gene>
    <name evidence="2" type="ORF">JK635_01220</name>
</gene>
<feature type="transmembrane region" description="Helical" evidence="1">
    <location>
        <begin position="116"/>
        <end position="136"/>
    </location>
</feature>
<organism evidence="2 3">
    <name type="scientific">Neobacillus paridis</name>
    <dbReference type="NCBI Taxonomy" id="2803862"/>
    <lineage>
        <taxon>Bacteria</taxon>
        <taxon>Bacillati</taxon>
        <taxon>Bacillota</taxon>
        <taxon>Bacilli</taxon>
        <taxon>Bacillales</taxon>
        <taxon>Bacillaceae</taxon>
        <taxon>Neobacillus</taxon>
    </lineage>
</organism>
<keyword evidence="3" id="KW-1185">Reference proteome</keyword>
<evidence type="ECO:0000313" key="3">
    <source>
        <dbReference type="Proteomes" id="UP000623967"/>
    </source>
</evidence>
<accession>A0ABS1TJF2</accession>
<dbReference type="Pfam" id="PF06912">
    <property type="entry name" value="DUF1275"/>
    <property type="match status" value="1"/>
</dbReference>
<keyword evidence="1" id="KW-0812">Transmembrane</keyword>
<dbReference type="PANTHER" id="PTHR37314:SF4">
    <property type="entry name" value="UPF0700 TRANSMEMBRANE PROTEIN YOAK"/>
    <property type="match status" value="1"/>
</dbReference>
<protein>
    <submittedName>
        <fullName evidence="2">DUF1275 domain-containing protein</fullName>
    </submittedName>
</protein>
<feature type="transmembrane region" description="Helical" evidence="1">
    <location>
        <begin position="197"/>
        <end position="219"/>
    </location>
</feature>
<comment type="caution">
    <text evidence="2">The sequence shown here is derived from an EMBL/GenBank/DDBJ whole genome shotgun (WGS) entry which is preliminary data.</text>
</comment>
<keyword evidence="1" id="KW-1133">Transmembrane helix</keyword>
<feature type="transmembrane region" description="Helical" evidence="1">
    <location>
        <begin position="28"/>
        <end position="49"/>
    </location>
</feature>
<feature type="transmembrane region" description="Helical" evidence="1">
    <location>
        <begin position="87"/>
        <end position="104"/>
    </location>
</feature>
<dbReference type="PANTHER" id="PTHR37314">
    <property type="entry name" value="SLR0142 PROTEIN"/>
    <property type="match status" value="1"/>
</dbReference>
<dbReference type="RefSeq" id="WP_202651613.1">
    <property type="nucleotide sequence ID" value="NZ_JAESWB010000005.1"/>
</dbReference>
<feature type="transmembrane region" description="Helical" evidence="1">
    <location>
        <begin position="225"/>
        <end position="242"/>
    </location>
</feature>
<keyword evidence="1" id="KW-0472">Membrane</keyword>
<feature type="transmembrane region" description="Helical" evidence="1">
    <location>
        <begin position="142"/>
        <end position="162"/>
    </location>
</feature>
<sequence length="251" mass="27396">MEKTHDQSKLNIAIPYVRRTVNIRKVKLPQITAESIGLGVLLALIGGYLDAYTYVSRDGVFATSQTGNLVLLGVVTAQGHWAQGLKHIPPIFAFVIGVVVAEGLKHPNITRTFPFPARTVLLLESIVLLFVGTWPAEVPNTVVTLTIAFVSSVQISSFRTLVRWPYNSAMVTGNLRSAAEAAYTAIILHDRQGMLKFIDFSIIILAFLGGAFIGSLFTLHFGTKAIWFASAILLCTMLILNTNPKTLLNKS</sequence>
<evidence type="ECO:0000256" key="1">
    <source>
        <dbReference type="SAM" id="Phobius"/>
    </source>
</evidence>
<dbReference type="InterPro" id="IPR010699">
    <property type="entry name" value="DUF1275"/>
</dbReference>
<evidence type="ECO:0000313" key="2">
    <source>
        <dbReference type="EMBL" id="MBL4950864.1"/>
    </source>
</evidence>
<reference evidence="2 3" key="1">
    <citation type="submission" date="2021-01" db="EMBL/GenBank/DDBJ databases">
        <title>Genome public.</title>
        <authorList>
            <person name="Liu C."/>
            <person name="Sun Q."/>
        </authorList>
    </citation>
    <scope>NUCLEOTIDE SEQUENCE [LARGE SCALE GENOMIC DNA]</scope>
    <source>
        <strain evidence="2 3">YIM B02564</strain>
    </source>
</reference>
<proteinExistence type="predicted"/>
<name>A0ABS1TJF2_9BACI</name>
<dbReference type="EMBL" id="JAESWB010000005">
    <property type="protein sequence ID" value="MBL4950864.1"/>
    <property type="molecule type" value="Genomic_DNA"/>
</dbReference>